<keyword evidence="4" id="KW-1185">Reference proteome</keyword>
<dbReference type="SMART" id="SM01092">
    <property type="entry name" value="CO_deh_flav_C"/>
    <property type="match status" value="1"/>
</dbReference>
<dbReference type="GO" id="GO:0016491">
    <property type="term" value="F:oxidoreductase activity"/>
    <property type="evidence" value="ECO:0007669"/>
    <property type="project" value="UniProtKB-KW"/>
</dbReference>
<dbReference type="SUPFAM" id="SSF55447">
    <property type="entry name" value="CO dehydrogenase flavoprotein C-terminal domain-like"/>
    <property type="match status" value="1"/>
</dbReference>
<dbReference type="InterPro" id="IPR051312">
    <property type="entry name" value="Diverse_Substr_Oxidored"/>
</dbReference>
<dbReference type="RefSeq" id="WP_190251322.1">
    <property type="nucleotide sequence ID" value="NZ_BMPI01000017.1"/>
</dbReference>
<sequence>MRPFAYQTATTVDEAVAALDRGARPIAGGTTLYDLMRLEVESPAAVVDIHDIEEIQHISRTDSQVVLGAGARMADAGEHPVVREACPALAESLRLAASQQLRNMATLGGNLLQRTRCWYFRGGPQYRCNKREPGSGCDAIGGVDTAHAVLGGSDACIATYPGDMAVALIAFDALVDVVGPRGERVVPIADLHVTPGDEPAREHTLEPDELIRRIRVPLTPAMRASTYLKIRPRESYAFALASAAVGVTRDADGAVLDCRIGLGGVATRPWRAEEAERSLVGAPLTAEGVRRAGELAFAGARPGSRNGFKIELGVRTVADAVRIAAEREEPA</sequence>
<dbReference type="InterPro" id="IPR016169">
    <property type="entry name" value="FAD-bd_PCMH_sub2"/>
</dbReference>
<dbReference type="InterPro" id="IPR036683">
    <property type="entry name" value="CO_DH_flav_C_dom_sf"/>
</dbReference>
<dbReference type="PANTHER" id="PTHR42659:SF1">
    <property type="entry name" value="OXIDOREDUCTASE"/>
    <property type="match status" value="1"/>
</dbReference>
<dbReference type="SUPFAM" id="SSF56176">
    <property type="entry name" value="FAD-binding/transporter-associated domain-like"/>
    <property type="match status" value="1"/>
</dbReference>
<organism evidence="3 4">
    <name type="scientific">Dactylosporangium sucinum</name>
    <dbReference type="NCBI Taxonomy" id="1424081"/>
    <lineage>
        <taxon>Bacteria</taxon>
        <taxon>Bacillati</taxon>
        <taxon>Actinomycetota</taxon>
        <taxon>Actinomycetes</taxon>
        <taxon>Micromonosporales</taxon>
        <taxon>Micromonosporaceae</taxon>
        <taxon>Dactylosporangium</taxon>
    </lineage>
</organism>
<dbReference type="InterPro" id="IPR036318">
    <property type="entry name" value="FAD-bd_PCMH-like_sf"/>
</dbReference>
<dbReference type="InterPro" id="IPR016167">
    <property type="entry name" value="FAD-bd_PCMH_sub1"/>
</dbReference>
<dbReference type="Gene3D" id="3.30.465.10">
    <property type="match status" value="2"/>
</dbReference>
<proteinExistence type="predicted"/>
<dbReference type="EMBL" id="BMPI01000017">
    <property type="protein sequence ID" value="GGM33979.1"/>
    <property type="molecule type" value="Genomic_DNA"/>
</dbReference>
<dbReference type="GO" id="GO:0071949">
    <property type="term" value="F:FAD binding"/>
    <property type="evidence" value="ECO:0007669"/>
    <property type="project" value="InterPro"/>
</dbReference>
<evidence type="ECO:0000313" key="3">
    <source>
        <dbReference type="EMBL" id="GGM33979.1"/>
    </source>
</evidence>
<dbReference type="InterPro" id="IPR016166">
    <property type="entry name" value="FAD-bd_PCMH"/>
</dbReference>
<reference evidence="3" key="2">
    <citation type="submission" date="2020-09" db="EMBL/GenBank/DDBJ databases">
        <authorList>
            <person name="Sun Q."/>
            <person name="Ohkuma M."/>
        </authorList>
    </citation>
    <scope>NUCLEOTIDE SEQUENCE</scope>
    <source>
        <strain evidence="3">JCM 19831</strain>
    </source>
</reference>
<reference evidence="3" key="1">
    <citation type="journal article" date="2014" name="Int. J. Syst. Evol. Microbiol.">
        <title>Complete genome sequence of Corynebacterium casei LMG S-19264T (=DSM 44701T), isolated from a smear-ripened cheese.</title>
        <authorList>
            <consortium name="US DOE Joint Genome Institute (JGI-PGF)"/>
            <person name="Walter F."/>
            <person name="Albersmeier A."/>
            <person name="Kalinowski J."/>
            <person name="Ruckert C."/>
        </authorList>
    </citation>
    <scope>NUCLEOTIDE SEQUENCE</scope>
    <source>
        <strain evidence="3">JCM 19831</strain>
    </source>
</reference>
<dbReference type="InterPro" id="IPR002346">
    <property type="entry name" value="Mopterin_DH_FAD-bd"/>
</dbReference>
<accession>A0A917WW50</accession>
<name>A0A917WW50_9ACTN</name>
<dbReference type="PROSITE" id="PS51387">
    <property type="entry name" value="FAD_PCMH"/>
    <property type="match status" value="1"/>
</dbReference>
<dbReference type="InterPro" id="IPR005107">
    <property type="entry name" value="CO_DH_flav_C"/>
</dbReference>
<keyword evidence="1" id="KW-0560">Oxidoreductase</keyword>
<comment type="caution">
    <text evidence="3">The sequence shown here is derived from an EMBL/GenBank/DDBJ whole genome shotgun (WGS) entry which is preliminary data.</text>
</comment>
<dbReference type="Pfam" id="PF00941">
    <property type="entry name" value="FAD_binding_5"/>
    <property type="match status" value="1"/>
</dbReference>
<dbReference type="Gene3D" id="3.30.43.10">
    <property type="entry name" value="Uridine Diphospho-n-acetylenolpyruvylglucosamine Reductase, domain 2"/>
    <property type="match status" value="1"/>
</dbReference>
<evidence type="ECO:0000259" key="2">
    <source>
        <dbReference type="PROSITE" id="PS51387"/>
    </source>
</evidence>
<gene>
    <name evidence="3" type="ORF">GCM10007977_039400</name>
</gene>
<dbReference type="Gene3D" id="3.30.390.50">
    <property type="entry name" value="CO dehydrogenase flavoprotein, C-terminal domain"/>
    <property type="match status" value="1"/>
</dbReference>
<evidence type="ECO:0000313" key="4">
    <source>
        <dbReference type="Proteomes" id="UP000642070"/>
    </source>
</evidence>
<evidence type="ECO:0000256" key="1">
    <source>
        <dbReference type="ARBA" id="ARBA00023002"/>
    </source>
</evidence>
<dbReference type="PANTHER" id="PTHR42659">
    <property type="entry name" value="XANTHINE DEHYDROGENASE SUBUNIT C-RELATED"/>
    <property type="match status" value="1"/>
</dbReference>
<dbReference type="Pfam" id="PF03450">
    <property type="entry name" value="CO_deh_flav_C"/>
    <property type="match status" value="1"/>
</dbReference>
<dbReference type="AlphaFoldDB" id="A0A917WW50"/>
<protein>
    <recommendedName>
        <fullName evidence="2">FAD-binding PCMH-type domain-containing protein</fullName>
    </recommendedName>
</protein>
<dbReference type="Proteomes" id="UP000642070">
    <property type="component" value="Unassembled WGS sequence"/>
</dbReference>
<feature type="domain" description="FAD-binding PCMH-type" evidence="2">
    <location>
        <begin position="1"/>
        <end position="221"/>
    </location>
</feature>